<feature type="transmembrane region" description="Helical" evidence="7">
    <location>
        <begin position="448"/>
        <end position="481"/>
    </location>
</feature>
<sequence>MLRVALRNVRAHLVRLGLSILAVVLGVSFVSGTFSLREMLSSTFTGIVDAGYQADAYLRGAEGGTHTTQEGASAGDVRTPVPAALAETAAALDEVDHAFADVTGPIVVVGEDGTAVTSAAGAPSFALAWYADDPTLTLTEGRAPSGADEFALETASAESTGLDVGDTTTLVVGGQITEATLTGIADMGTALAGATVVLLDPETATEVYAPDGLVESVSVYAAAGVSETELVALLDDALAAEGTAGVETVTGDALRTEARTDIESQLGFVETFLLVFAGISLFVGGFIIANTFAMTVRQRQREFALLRAVGASPLQVFASILVQAAVVGLVGGALGVAGGLGLVTALKALFESMGMDLAGDVPVTTQMVVVSLVVGLVVSVVSAALPARRAALVPPVEAMRDESPGQARSLRVRGVLGLVVAGAGTGAVVAAVVRAAGDDAASTGPLLGAGAVGVVLGVLLLAPVMARAVLGVLAAPFVLALKPVGRLARGNVTRNPRRTASTASALMIGMALVGAASVLAASTQASLSSSIRSEAIADLVVQSATFVVPAGAVTEIGELPEVGAVDTVTVGRATITEAGQAQDADAASATEPSYVVGLTDGTFGRSLTGPTIDGDVDTLTDGMLAVRTDEADENGWAVGDELTLTSQSGTVTAPVGAVIDSETLGTPVVMSEDLLLVIEPKAQEQVETVLLTAADGVDVADLKEAVTGAAAPYVILTVLDEDEFVSQIAAEVDQVLVILYALLALSIVIAILGIVNTLALSVIERTREIGLMRAVGLGRLQLAATITVESVLTAVFGTVVGLGVGVALAAGMPTVFAEVGFNTLVIPWGELALMLGIAVAVGVLAALWPAVRAARLPVLDAVTVD</sequence>
<gene>
    <name evidence="9" type="ORF">JAV76_13470</name>
</gene>
<feature type="transmembrane region" description="Helical" evidence="7">
    <location>
        <begin position="831"/>
        <end position="851"/>
    </location>
</feature>
<evidence type="ECO:0000313" key="9">
    <source>
        <dbReference type="EMBL" id="MBI9116023.1"/>
    </source>
</evidence>
<dbReference type="PANTHER" id="PTHR30572">
    <property type="entry name" value="MEMBRANE COMPONENT OF TRANSPORTER-RELATED"/>
    <property type="match status" value="1"/>
</dbReference>
<evidence type="ECO:0000256" key="6">
    <source>
        <dbReference type="ARBA" id="ARBA00038076"/>
    </source>
</evidence>
<keyword evidence="10" id="KW-1185">Reference proteome</keyword>
<feature type="transmembrane region" description="Helical" evidence="7">
    <location>
        <begin position="316"/>
        <end position="343"/>
    </location>
</feature>
<feature type="transmembrane region" description="Helical" evidence="7">
    <location>
        <begin position="415"/>
        <end position="436"/>
    </location>
</feature>
<name>A0A934MAQ3_9MICO</name>
<evidence type="ECO:0000256" key="2">
    <source>
        <dbReference type="ARBA" id="ARBA00022475"/>
    </source>
</evidence>
<dbReference type="PANTHER" id="PTHR30572:SF4">
    <property type="entry name" value="ABC TRANSPORTER PERMEASE YTRF"/>
    <property type="match status" value="1"/>
</dbReference>
<feature type="transmembrane region" description="Helical" evidence="7">
    <location>
        <begin position="363"/>
        <end position="385"/>
    </location>
</feature>
<evidence type="ECO:0000256" key="1">
    <source>
        <dbReference type="ARBA" id="ARBA00004651"/>
    </source>
</evidence>
<keyword evidence="2" id="KW-1003">Cell membrane</keyword>
<comment type="caution">
    <text evidence="9">The sequence shown here is derived from an EMBL/GenBank/DDBJ whole genome shotgun (WGS) entry which is preliminary data.</text>
</comment>
<dbReference type="InterPro" id="IPR050250">
    <property type="entry name" value="Macrolide_Exporter_MacB"/>
</dbReference>
<evidence type="ECO:0000256" key="4">
    <source>
        <dbReference type="ARBA" id="ARBA00022989"/>
    </source>
</evidence>
<comment type="subcellular location">
    <subcellularLocation>
        <location evidence="1">Cell membrane</location>
        <topology evidence="1">Multi-pass membrane protein</topology>
    </subcellularLocation>
</comment>
<proteinExistence type="inferred from homology"/>
<protein>
    <submittedName>
        <fullName evidence="9">ABC transporter permease</fullName>
    </submittedName>
</protein>
<feature type="transmembrane region" description="Helical" evidence="7">
    <location>
        <begin position="272"/>
        <end position="296"/>
    </location>
</feature>
<evidence type="ECO:0000259" key="8">
    <source>
        <dbReference type="Pfam" id="PF02687"/>
    </source>
</evidence>
<dbReference type="GO" id="GO:0005886">
    <property type="term" value="C:plasma membrane"/>
    <property type="evidence" value="ECO:0007669"/>
    <property type="project" value="UniProtKB-SubCell"/>
</dbReference>
<dbReference type="RefSeq" id="WP_198734590.1">
    <property type="nucleotide sequence ID" value="NZ_JAEINH010000013.1"/>
</dbReference>
<keyword evidence="4 7" id="KW-1133">Transmembrane helix</keyword>
<feature type="transmembrane region" description="Helical" evidence="7">
    <location>
        <begin position="737"/>
        <end position="763"/>
    </location>
</feature>
<evidence type="ECO:0000313" key="10">
    <source>
        <dbReference type="Proteomes" id="UP000602087"/>
    </source>
</evidence>
<dbReference type="Proteomes" id="UP000602087">
    <property type="component" value="Unassembled WGS sequence"/>
</dbReference>
<feature type="domain" description="ABC3 transporter permease C-terminal" evidence="8">
    <location>
        <begin position="741"/>
        <end position="857"/>
    </location>
</feature>
<reference evidence="9" key="1">
    <citation type="submission" date="2020-12" db="EMBL/GenBank/DDBJ databases">
        <title>Sanguibacter suaedae sp. nov., isolated from Suaeda aralocaspica.</title>
        <authorList>
            <person name="Ma Q."/>
        </authorList>
    </citation>
    <scope>NUCLEOTIDE SEQUENCE</scope>
    <source>
        <strain evidence="9">YZGR15</strain>
    </source>
</reference>
<dbReference type="AlphaFoldDB" id="A0A934MAQ3"/>
<organism evidence="9 10">
    <name type="scientific">Sanguibacter suaedae</name>
    <dbReference type="NCBI Taxonomy" id="2795737"/>
    <lineage>
        <taxon>Bacteria</taxon>
        <taxon>Bacillati</taxon>
        <taxon>Actinomycetota</taxon>
        <taxon>Actinomycetes</taxon>
        <taxon>Micrococcales</taxon>
        <taxon>Sanguibacteraceae</taxon>
        <taxon>Sanguibacter</taxon>
    </lineage>
</organism>
<keyword evidence="3 7" id="KW-0812">Transmembrane</keyword>
<evidence type="ECO:0000256" key="3">
    <source>
        <dbReference type="ARBA" id="ARBA00022692"/>
    </source>
</evidence>
<feature type="domain" description="ABC3 transporter permease C-terminal" evidence="8">
    <location>
        <begin position="275"/>
        <end position="391"/>
    </location>
</feature>
<feature type="transmembrane region" description="Helical" evidence="7">
    <location>
        <begin position="784"/>
        <end position="811"/>
    </location>
</feature>
<dbReference type="Pfam" id="PF02687">
    <property type="entry name" value="FtsX"/>
    <property type="match status" value="2"/>
</dbReference>
<feature type="transmembrane region" description="Helical" evidence="7">
    <location>
        <begin position="12"/>
        <end position="34"/>
    </location>
</feature>
<comment type="similarity">
    <text evidence="6">Belongs to the ABC-4 integral membrane protein family.</text>
</comment>
<feature type="transmembrane region" description="Helical" evidence="7">
    <location>
        <begin position="502"/>
        <end position="522"/>
    </location>
</feature>
<dbReference type="InterPro" id="IPR003838">
    <property type="entry name" value="ABC3_permease_C"/>
</dbReference>
<dbReference type="GO" id="GO:0022857">
    <property type="term" value="F:transmembrane transporter activity"/>
    <property type="evidence" value="ECO:0007669"/>
    <property type="project" value="TreeGrafter"/>
</dbReference>
<accession>A0A934MAQ3</accession>
<evidence type="ECO:0000256" key="7">
    <source>
        <dbReference type="SAM" id="Phobius"/>
    </source>
</evidence>
<evidence type="ECO:0000256" key="5">
    <source>
        <dbReference type="ARBA" id="ARBA00023136"/>
    </source>
</evidence>
<keyword evidence="5 7" id="KW-0472">Membrane</keyword>
<dbReference type="EMBL" id="JAEINH010000013">
    <property type="protein sequence ID" value="MBI9116023.1"/>
    <property type="molecule type" value="Genomic_DNA"/>
</dbReference>